<dbReference type="GO" id="GO:0032153">
    <property type="term" value="C:cell division site"/>
    <property type="evidence" value="ECO:0007669"/>
    <property type="project" value="UniProtKB-UniRule"/>
</dbReference>
<evidence type="ECO:0000256" key="6">
    <source>
        <dbReference type="PIRNR" id="PIRNR003101"/>
    </source>
</evidence>
<dbReference type="InterPro" id="IPR050696">
    <property type="entry name" value="FtsA/MreB"/>
</dbReference>
<dbReference type="InterPro" id="IPR020823">
    <property type="entry name" value="Cell_div_FtsA"/>
</dbReference>
<dbReference type="GO" id="GO:0043093">
    <property type="term" value="P:FtsZ-dependent cytokinesis"/>
    <property type="evidence" value="ECO:0007669"/>
    <property type="project" value="UniProtKB-UniRule"/>
</dbReference>
<feature type="domain" description="SHS2" evidence="7">
    <location>
        <begin position="7"/>
        <end position="196"/>
    </location>
</feature>
<dbReference type="EMBL" id="PFLW01000039">
    <property type="protein sequence ID" value="PIY89265.1"/>
    <property type="molecule type" value="Genomic_DNA"/>
</dbReference>
<evidence type="ECO:0000256" key="2">
    <source>
        <dbReference type="ARBA" id="ARBA00022618"/>
    </source>
</evidence>
<proteinExistence type="inferred from homology"/>
<evidence type="ECO:0000256" key="4">
    <source>
        <dbReference type="ARBA" id="ARBA00023306"/>
    </source>
</evidence>
<comment type="function">
    <text evidence="5 6">Cell division protein that is involved in the assembly of the Z ring. May serve as a membrane anchor for the Z ring.</text>
</comment>
<keyword evidence="1 5" id="KW-1003">Cell membrane</keyword>
<dbReference type="GO" id="GO:0009898">
    <property type="term" value="C:cytoplasmic side of plasma membrane"/>
    <property type="evidence" value="ECO:0007669"/>
    <property type="project" value="UniProtKB-UniRule"/>
</dbReference>
<dbReference type="PANTHER" id="PTHR32432">
    <property type="entry name" value="CELL DIVISION PROTEIN FTSA-RELATED"/>
    <property type="match status" value="1"/>
</dbReference>
<keyword evidence="2 5" id="KW-0132">Cell division</keyword>
<dbReference type="PIRSF" id="PIRSF003101">
    <property type="entry name" value="FtsA"/>
    <property type="match status" value="1"/>
</dbReference>
<organism evidence="8 9">
    <name type="scientific">Candidatus Nealsonbacteria bacterium CG_4_10_14_0_8_um_filter_37_14</name>
    <dbReference type="NCBI Taxonomy" id="1974684"/>
    <lineage>
        <taxon>Bacteria</taxon>
        <taxon>Candidatus Nealsoniibacteriota</taxon>
    </lineage>
</organism>
<dbReference type="PANTHER" id="PTHR32432:SF4">
    <property type="entry name" value="CELL DIVISION PROTEIN FTSA"/>
    <property type="match status" value="1"/>
</dbReference>
<dbReference type="Pfam" id="PF02491">
    <property type="entry name" value="SHS2_FTSA"/>
    <property type="match status" value="1"/>
</dbReference>
<keyword evidence="4 5" id="KW-0131">Cell cycle</keyword>
<comment type="subcellular location">
    <subcellularLocation>
        <location evidence="5">Cell membrane</location>
        <topology evidence="5">Peripheral membrane protein</topology>
        <orientation evidence="5">Cytoplasmic side</orientation>
    </subcellularLocation>
    <text evidence="5">Localizes to the Z ring in an FtsZ-dependent manner. Targeted to the membrane through a conserved C-terminal amphipathic helix.</text>
</comment>
<dbReference type="SUPFAM" id="SSF53067">
    <property type="entry name" value="Actin-like ATPase domain"/>
    <property type="match status" value="2"/>
</dbReference>
<dbReference type="AlphaFoldDB" id="A0A2M7R6K5"/>
<evidence type="ECO:0000256" key="3">
    <source>
        <dbReference type="ARBA" id="ARBA00023136"/>
    </source>
</evidence>
<evidence type="ECO:0000313" key="8">
    <source>
        <dbReference type="EMBL" id="PIY89265.1"/>
    </source>
</evidence>
<sequence length="421" mass="45798">MPKSHIVTGLDIGTSAIKALTVLKKKGSQDLEVLSKVLKPNSGMRRGVIVKPEEVSRNIASVLDQIRTESGQKIDGVYVNIGGSHIFLTSSRGSVVVSRADQSISREDIERAIQAAKTFSLPPNREIIDFFPKQFIIDKEPGIKEPLGMRGVRLEVEILAMGAFSPYFKNLTTAVLSAGTQILDIICSSISSAKACLTPQQKELGVVLLDIGAGTTDLAIYEEGALIHLAVIPIGSGHITNDIAIGIRTDMATAERIKKEFVHYLKGNILKTKKKEKIGSSLNPLTFSPKLLRKIIEARVCEIFDLVQKEIKKVSSVLLPAGIVITGGGAKLPNIVELAKKELKLPCRIGTPIFHQILAGKEDSGFSPEPAEEGEDPVFSTAWGLVLSAIEQIEQEPEKGFPDFRKRVINRIKRTLGVFIP</sequence>
<evidence type="ECO:0000256" key="1">
    <source>
        <dbReference type="ARBA" id="ARBA00022475"/>
    </source>
</evidence>
<dbReference type="InterPro" id="IPR003494">
    <property type="entry name" value="SHS2_FtsA"/>
</dbReference>
<dbReference type="Gene3D" id="3.30.1490.110">
    <property type="match status" value="1"/>
</dbReference>
<name>A0A2M7R6K5_9BACT</name>
<reference evidence="9" key="1">
    <citation type="submission" date="2017-09" db="EMBL/GenBank/DDBJ databases">
        <title>Depth-based differentiation of microbial function through sediment-hosted aquifers and enrichment of novel symbionts in the deep terrestrial subsurface.</title>
        <authorList>
            <person name="Probst A.J."/>
            <person name="Ladd B."/>
            <person name="Jarett J.K."/>
            <person name="Geller-Mcgrath D.E."/>
            <person name="Sieber C.M.K."/>
            <person name="Emerson J.B."/>
            <person name="Anantharaman K."/>
            <person name="Thomas B.C."/>
            <person name="Malmstrom R."/>
            <person name="Stieglmeier M."/>
            <person name="Klingl A."/>
            <person name="Woyke T."/>
            <person name="Ryan C.M."/>
            <person name="Banfield J.F."/>
        </authorList>
    </citation>
    <scope>NUCLEOTIDE SEQUENCE [LARGE SCALE GENOMIC DNA]</scope>
</reference>
<protein>
    <recommendedName>
        <fullName evidence="5 6">Cell division protein FtsA</fullName>
    </recommendedName>
</protein>
<accession>A0A2M7R6K5</accession>
<dbReference type="SMART" id="SM00842">
    <property type="entry name" value="FtsA"/>
    <property type="match status" value="1"/>
</dbReference>
<dbReference type="Proteomes" id="UP000230767">
    <property type="component" value="Unassembled WGS sequence"/>
</dbReference>
<evidence type="ECO:0000256" key="5">
    <source>
        <dbReference type="HAMAP-Rule" id="MF_02033"/>
    </source>
</evidence>
<dbReference type="HAMAP" id="MF_02033">
    <property type="entry name" value="FtsA"/>
    <property type="match status" value="1"/>
</dbReference>
<dbReference type="InterPro" id="IPR043129">
    <property type="entry name" value="ATPase_NBD"/>
</dbReference>
<dbReference type="NCBIfam" id="TIGR01174">
    <property type="entry name" value="ftsA"/>
    <property type="match status" value="1"/>
</dbReference>
<evidence type="ECO:0000259" key="7">
    <source>
        <dbReference type="SMART" id="SM00842"/>
    </source>
</evidence>
<gene>
    <name evidence="5 8" type="primary">ftsA</name>
    <name evidence="8" type="ORF">COY73_01420</name>
</gene>
<comment type="similarity">
    <text evidence="5 6">Belongs to the FtsA/MreB family.</text>
</comment>
<dbReference type="Pfam" id="PF14450">
    <property type="entry name" value="FtsA"/>
    <property type="match status" value="1"/>
</dbReference>
<evidence type="ECO:0000313" key="9">
    <source>
        <dbReference type="Proteomes" id="UP000230767"/>
    </source>
</evidence>
<dbReference type="CDD" id="cd24048">
    <property type="entry name" value="ASKHA_NBD_FtsA"/>
    <property type="match status" value="1"/>
</dbReference>
<comment type="subunit">
    <text evidence="5">Self-interacts. Interacts with FtsZ.</text>
</comment>
<dbReference type="Gene3D" id="3.30.420.40">
    <property type="match status" value="2"/>
</dbReference>
<comment type="caution">
    <text evidence="8">The sequence shown here is derived from an EMBL/GenBank/DDBJ whole genome shotgun (WGS) entry which is preliminary data.</text>
</comment>
<keyword evidence="3 5" id="KW-0472">Membrane</keyword>